<dbReference type="RefSeq" id="WP_188828874.1">
    <property type="nucleotide sequence ID" value="NZ_BMMW01000002.1"/>
</dbReference>
<comment type="caution">
    <text evidence="3">The sequence shown here is derived from an EMBL/GenBank/DDBJ whole genome shotgun (WGS) entry which is preliminary data.</text>
</comment>
<dbReference type="EMBL" id="BMMW01000002">
    <property type="protein sequence ID" value="GGK50681.1"/>
    <property type="molecule type" value="Genomic_DNA"/>
</dbReference>
<accession>A0A917QII8</accession>
<keyword evidence="2" id="KW-1133">Transmembrane helix</keyword>
<keyword evidence="4" id="KW-1185">Reference proteome</keyword>
<feature type="transmembrane region" description="Helical" evidence="2">
    <location>
        <begin position="719"/>
        <end position="739"/>
    </location>
</feature>
<feature type="compositionally biased region" description="Pro residues" evidence="1">
    <location>
        <begin position="76"/>
        <end position="96"/>
    </location>
</feature>
<evidence type="ECO:0000313" key="3">
    <source>
        <dbReference type="EMBL" id="GGK50681.1"/>
    </source>
</evidence>
<feature type="compositionally biased region" description="Acidic residues" evidence="1">
    <location>
        <begin position="581"/>
        <end position="626"/>
    </location>
</feature>
<evidence type="ECO:0000313" key="4">
    <source>
        <dbReference type="Proteomes" id="UP000612956"/>
    </source>
</evidence>
<feature type="compositionally biased region" description="Low complexity" evidence="1">
    <location>
        <begin position="63"/>
        <end position="75"/>
    </location>
</feature>
<feature type="region of interest" description="Disordered" evidence="1">
    <location>
        <begin position="220"/>
        <end position="330"/>
    </location>
</feature>
<feature type="compositionally biased region" description="Polar residues" evidence="1">
    <location>
        <begin position="185"/>
        <end position="195"/>
    </location>
</feature>
<dbReference type="AlphaFoldDB" id="A0A917QII8"/>
<feature type="transmembrane region" description="Helical" evidence="2">
    <location>
        <begin position="745"/>
        <end position="767"/>
    </location>
</feature>
<gene>
    <name evidence="3" type="ORF">GCM10011591_22790</name>
</gene>
<keyword evidence="2" id="KW-0472">Membrane</keyword>
<evidence type="ECO:0000256" key="2">
    <source>
        <dbReference type="SAM" id="Phobius"/>
    </source>
</evidence>
<feature type="region of interest" description="Disordered" evidence="1">
    <location>
        <begin position="649"/>
        <end position="668"/>
    </location>
</feature>
<sequence length="770" mass="78955">MSSDDSKQLSVAELLARNAAQGASSGGGGRRRKGRGSVSVNELAGDTAAPTSGRRSRSSSADYAPAYEPPSGAAAPYPPAGPPEPTYSPPSIPMPLPSYDQGAYPPVDPRDPLGLSTPASDPRDPLGLSAQSSGGVSAYDSGSAGPFGGAAAGSSAGVGPSSYASGASGSSGSADPFGPYRAEARSTSPAPSRPTQPGRLGVAGASNAQAVDPAIAEMFGSGALPAVGGGRRRRADDDEFDAPTPFEPGPAAPFGGAAPRATPPVSEPGSAAPFGGATPRATPPVSGGRAARRRAAEAAEEAAAPVSSTPLDYQSPFLAPDNDPPLGLPGSGFAGVDAVFRGEGFTPPASRFPTDSAANSGFGRSATFPVDQGGRDAARSSAFPVDQGIRDADFGGRSAAFPIGRNAATPSTDSRTGFDQRGDFNGSGLGFDQSHGNFPADPAAPGGPDFSQRGPGFDNRATAFPADNRESQARGAINAAFGPYAPEHDATQVISPAQDANRPALDRRRDAGKTSKLPSWSARRNRSNAKAEQAPAWAPDSQEQPLIAGQSVAGDLLRRQSGHDVDDRTEVYQLDGRAADDYEADDYASGEYAADDYADSDYDDRDYADNDYTDDHGDDDYDDDYEAESKPTRAGRRAATKAAASRMARKAKSRATKSRAASRVSSSRAAGRVSRLAATASDDDNRREWMMLGAQALGAGIAGMLLFKGFETLWESMALVALALAAVVILGLVALVRVLRRTDDIFSTVIAVVVGVFVTLGPLAFLLSTS</sequence>
<reference evidence="3" key="1">
    <citation type="journal article" date="2014" name="Int. J. Syst. Evol. Microbiol.">
        <title>Complete genome sequence of Corynebacterium casei LMG S-19264T (=DSM 44701T), isolated from a smear-ripened cheese.</title>
        <authorList>
            <consortium name="US DOE Joint Genome Institute (JGI-PGF)"/>
            <person name="Walter F."/>
            <person name="Albersmeier A."/>
            <person name="Kalinowski J."/>
            <person name="Ruckert C."/>
        </authorList>
    </citation>
    <scope>NUCLEOTIDE SEQUENCE</scope>
    <source>
        <strain evidence="3">CGMCC 4.7278</strain>
    </source>
</reference>
<feature type="compositionally biased region" description="Basic and acidic residues" evidence="1">
    <location>
        <begin position="556"/>
        <end position="570"/>
    </location>
</feature>
<organism evidence="3 4">
    <name type="scientific">Nocardia camponoti</name>
    <dbReference type="NCBI Taxonomy" id="1616106"/>
    <lineage>
        <taxon>Bacteria</taxon>
        <taxon>Bacillati</taxon>
        <taxon>Actinomycetota</taxon>
        <taxon>Actinomycetes</taxon>
        <taxon>Mycobacteriales</taxon>
        <taxon>Nocardiaceae</taxon>
        <taxon>Nocardia</taxon>
    </lineage>
</organism>
<feature type="compositionally biased region" description="Basic and acidic residues" evidence="1">
    <location>
        <begin position="504"/>
        <end position="513"/>
    </location>
</feature>
<feature type="region of interest" description="Disordered" evidence="1">
    <location>
        <begin position="346"/>
        <end position="641"/>
    </location>
</feature>
<feature type="compositionally biased region" description="Low complexity" evidence="1">
    <location>
        <begin position="658"/>
        <end position="668"/>
    </location>
</feature>
<keyword evidence="2" id="KW-0812">Transmembrane</keyword>
<dbReference type="Proteomes" id="UP000612956">
    <property type="component" value="Unassembled WGS sequence"/>
</dbReference>
<reference evidence="3" key="2">
    <citation type="submission" date="2020-09" db="EMBL/GenBank/DDBJ databases">
        <authorList>
            <person name="Sun Q."/>
            <person name="Zhou Y."/>
        </authorList>
    </citation>
    <scope>NUCLEOTIDE SEQUENCE</scope>
    <source>
        <strain evidence="3">CGMCC 4.7278</strain>
    </source>
</reference>
<evidence type="ECO:0000256" key="1">
    <source>
        <dbReference type="SAM" id="MobiDB-lite"/>
    </source>
</evidence>
<feature type="region of interest" description="Disordered" evidence="1">
    <location>
        <begin position="1"/>
        <end position="206"/>
    </location>
</feature>
<protein>
    <submittedName>
        <fullName evidence="3">Uncharacterized protein</fullName>
    </submittedName>
</protein>
<feature type="compositionally biased region" description="Low complexity" evidence="1">
    <location>
        <begin position="439"/>
        <end position="449"/>
    </location>
</feature>
<name>A0A917QII8_9NOCA</name>
<proteinExistence type="predicted"/>
<feature type="compositionally biased region" description="Low complexity" evidence="1">
    <location>
        <begin position="152"/>
        <end position="179"/>
    </location>
</feature>